<dbReference type="Proteomes" id="UP000317214">
    <property type="component" value="Chromosome"/>
</dbReference>
<accession>A0A4Y6V674</accession>
<name>A0A4Y6V674_9PROT</name>
<dbReference type="KEGG" id="ntn:D5366_10905"/>
<evidence type="ECO:0000313" key="4">
    <source>
        <dbReference type="Proteomes" id="UP000317214"/>
    </source>
</evidence>
<proteinExistence type="predicted"/>
<keyword evidence="4" id="KW-1185">Reference proteome</keyword>
<keyword evidence="3" id="KW-0012">Acyltransferase</keyword>
<dbReference type="PANTHER" id="PTHR23028:SF53">
    <property type="entry name" value="ACYL_TRANSF_3 DOMAIN-CONTAINING PROTEIN"/>
    <property type="match status" value="1"/>
</dbReference>
<dbReference type="InterPro" id="IPR002656">
    <property type="entry name" value="Acyl_transf_3_dom"/>
</dbReference>
<evidence type="ECO:0000313" key="3">
    <source>
        <dbReference type="EMBL" id="QDH25642.1"/>
    </source>
</evidence>
<gene>
    <name evidence="3" type="ORF">D5366_10905</name>
</gene>
<dbReference type="Pfam" id="PF01757">
    <property type="entry name" value="Acyl_transf_3"/>
    <property type="match status" value="1"/>
</dbReference>
<dbReference type="InterPro" id="IPR050879">
    <property type="entry name" value="Acyltransferase_3"/>
</dbReference>
<feature type="transmembrane region" description="Helical" evidence="1">
    <location>
        <begin position="175"/>
        <end position="193"/>
    </location>
</feature>
<feature type="transmembrane region" description="Helical" evidence="1">
    <location>
        <begin position="146"/>
        <end position="168"/>
    </location>
</feature>
<feature type="transmembrane region" description="Helical" evidence="1">
    <location>
        <begin position="205"/>
        <end position="224"/>
    </location>
</feature>
<feature type="domain" description="Acyltransferase 3" evidence="2">
    <location>
        <begin position="5"/>
        <end position="332"/>
    </location>
</feature>
<keyword evidence="1" id="KW-1133">Transmembrane helix</keyword>
<organism evidence="3 4">
    <name type="scientific">Neokomagataea tanensis</name>
    <dbReference type="NCBI Taxonomy" id="661191"/>
    <lineage>
        <taxon>Bacteria</taxon>
        <taxon>Pseudomonadati</taxon>
        <taxon>Pseudomonadota</taxon>
        <taxon>Alphaproteobacteria</taxon>
        <taxon>Acetobacterales</taxon>
        <taxon>Acetobacteraceae</taxon>
        <taxon>Neokomagataea</taxon>
    </lineage>
</organism>
<feature type="transmembrane region" description="Helical" evidence="1">
    <location>
        <begin position="298"/>
        <end position="317"/>
    </location>
</feature>
<dbReference type="AlphaFoldDB" id="A0A4Y6V674"/>
<reference evidence="3 4" key="1">
    <citation type="submission" date="2018-09" db="EMBL/GenBank/DDBJ databases">
        <title>The complete genome sequence of Neokomagataea tanensis NBRC 106556(T).</title>
        <authorList>
            <person name="Chua K.-O."/>
            <person name="See-Too W.-S."/>
            <person name="Hong K.-W."/>
            <person name="Yin W.-F."/>
            <person name="Chan K.-G."/>
        </authorList>
    </citation>
    <scope>NUCLEOTIDE SEQUENCE [LARGE SCALE GENOMIC DNA]</scope>
    <source>
        <strain evidence="4">AH13 \ NBRC 106556</strain>
    </source>
</reference>
<dbReference type="GO" id="GO:0016747">
    <property type="term" value="F:acyltransferase activity, transferring groups other than amino-acyl groups"/>
    <property type="evidence" value="ECO:0007669"/>
    <property type="project" value="InterPro"/>
</dbReference>
<feature type="transmembrane region" description="Helical" evidence="1">
    <location>
        <begin position="12"/>
        <end position="29"/>
    </location>
</feature>
<sequence length="357" mass="40562">MERNARLDCMRGAAILAVLSNHIGIRIPLTHSNLTNILPRWFLTGLNYNGTEAVYVFFVLSGFLISSRMRDRYGSLDAVKPITFLVSRARRIIPPLLLLIIILLLLNALNIGDYRFDKAGQTATGACLAALGLYFNVWQARHGWSVASWTVLWSLSIEELFYLVFPFICRAGKYVFWPLLIGVAFVGLAAIAHNFQNDIWQDQNTYAGMGCIALGVVCSLLAPHLKYQTKIVVFFPIIALFLMVPDLFFGRFLWDRFGRCLVVCFVLGTALIVVFCALRGGRPSKSTYFLRRIGQLSYEIYLFHMFIVLSVLAVWRGTEAYSWVLYPVIVTCAWALGEAVFWSMRRLDNRLFSQLPR</sequence>
<protein>
    <submittedName>
        <fullName evidence="3">Acyltransferase</fullName>
    </submittedName>
</protein>
<evidence type="ECO:0000259" key="2">
    <source>
        <dbReference type="Pfam" id="PF01757"/>
    </source>
</evidence>
<keyword evidence="1" id="KW-0812">Transmembrane</keyword>
<keyword evidence="1" id="KW-0472">Membrane</keyword>
<evidence type="ECO:0000256" key="1">
    <source>
        <dbReference type="SAM" id="Phobius"/>
    </source>
</evidence>
<dbReference type="GO" id="GO:0016020">
    <property type="term" value="C:membrane"/>
    <property type="evidence" value="ECO:0007669"/>
    <property type="project" value="TreeGrafter"/>
</dbReference>
<feature type="transmembrane region" description="Helical" evidence="1">
    <location>
        <begin position="323"/>
        <end position="344"/>
    </location>
</feature>
<feature type="transmembrane region" description="Helical" evidence="1">
    <location>
        <begin position="41"/>
        <end position="65"/>
    </location>
</feature>
<feature type="transmembrane region" description="Helical" evidence="1">
    <location>
        <begin position="92"/>
        <end position="111"/>
    </location>
</feature>
<dbReference type="PANTHER" id="PTHR23028">
    <property type="entry name" value="ACETYLTRANSFERASE"/>
    <property type="match status" value="1"/>
</dbReference>
<keyword evidence="3" id="KW-0808">Transferase</keyword>
<feature type="transmembrane region" description="Helical" evidence="1">
    <location>
        <begin position="231"/>
        <end position="250"/>
    </location>
</feature>
<feature type="transmembrane region" description="Helical" evidence="1">
    <location>
        <begin position="256"/>
        <end position="278"/>
    </location>
</feature>
<dbReference type="GO" id="GO:0000271">
    <property type="term" value="P:polysaccharide biosynthetic process"/>
    <property type="evidence" value="ECO:0007669"/>
    <property type="project" value="TreeGrafter"/>
</dbReference>
<dbReference type="EMBL" id="CP032485">
    <property type="protein sequence ID" value="QDH25642.1"/>
    <property type="molecule type" value="Genomic_DNA"/>
</dbReference>